<keyword evidence="3" id="KW-0223">Dioxygenase</keyword>
<evidence type="ECO:0000256" key="2">
    <source>
        <dbReference type="ARBA" id="ARBA00022723"/>
    </source>
</evidence>
<accession>A0A835YDL1</accession>
<keyword evidence="9" id="KW-1185">Reference proteome</keyword>
<dbReference type="Gene3D" id="2.60.120.620">
    <property type="entry name" value="q2cbj1_9rhob like domain"/>
    <property type="match status" value="1"/>
</dbReference>
<sequence>MLAPAIPSRLASRANRWARPALAARGLVASRHSDSAPEQPSTRHVAAKASATPREAPRAEQGLDAKLGDVAAASPFFVAGSQQLQRAIQVVLIAGRERASGGAQAHVLTIGKDGVSKDDLEALLQAAEPAPFGRDSELVIDPSYRKALQIKAGAFVLDTILPTREMLADIASLMQPSAPQIFAQLHKINIYGPGGMFKAHADTPYGNSQFGSLVVTLPSVFEGGELLVQHTGQTATLPLGGGGAPAADQAPAGPEQAPAGPVVHFAAFFSDCIHEVLPVTSGHRVTLTYNLLAVGAAQRSGGHGSAPLLSTVRPLAGGGLPLVSQLRTLLGDASWHPEGTTMGYVLQHKYATSLWELNDRMFPGVLKGGDRLLYAELSQGLGLKVRVVPIHQNLDGDGGLYWSEWEEKWNAENGEPVRTHEEFLADVARFKGWFVGHSFESDQEFLESYFDGRGDGGWPHWVGDSGAELMRPAMRPAKEVASVWVGLTPTLTRPSSVSYRRRYESDVEEDDWEEREDNVLPKSAMAINQSRWSGNEPSFETVYSSVAFLVKLPAWGTPERERAKGA</sequence>
<dbReference type="GO" id="GO:0031418">
    <property type="term" value="F:L-ascorbic acid binding"/>
    <property type="evidence" value="ECO:0007669"/>
    <property type="project" value="InterPro"/>
</dbReference>
<comment type="caution">
    <text evidence="8">The sequence shown here is derived from an EMBL/GenBank/DDBJ whole genome shotgun (WGS) entry which is preliminary data.</text>
</comment>
<proteinExistence type="predicted"/>
<dbReference type="OrthoDB" id="542426at2759"/>
<feature type="compositionally biased region" description="Low complexity" evidence="6">
    <location>
        <begin position="245"/>
        <end position="257"/>
    </location>
</feature>
<evidence type="ECO:0000313" key="9">
    <source>
        <dbReference type="Proteomes" id="UP000612055"/>
    </source>
</evidence>
<evidence type="ECO:0000256" key="6">
    <source>
        <dbReference type="SAM" id="MobiDB-lite"/>
    </source>
</evidence>
<dbReference type="PANTHER" id="PTHR33099">
    <property type="entry name" value="FE2OG DIOXYGENASE DOMAIN-CONTAINING PROTEIN"/>
    <property type="match status" value="1"/>
</dbReference>
<keyword evidence="5" id="KW-0408">Iron</keyword>
<evidence type="ECO:0000313" key="8">
    <source>
        <dbReference type="EMBL" id="KAG2499313.1"/>
    </source>
</evidence>
<keyword evidence="4" id="KW-0560">Oxidoreductase</keyword>
<feature type="region of interest" description="Disordered" evidence="6">
    <location>
        <begin position="238"/>
        <end position="257"/>
    </location>
</feature>
<feature type="region of interest" description="Disordered" evidence="6">
    <location>
        <begin position="28"/>
        <end position="59"/>
    </location>
</feature>
<dbReference type="Proteomes" id="UP000612055">
    <property type="component" value="Unassembled WGS sequence"/>
</dbReference>
<evidence type="ECO:0000256" key="1">
    <source>
        <dbReference type="ARBA" id="ARBA00001961"/>
    </source>
</evidence>
<dbReference type="EMBL" id="JAEHOE010000007">
    <property type="protein sequence ID" value="KAG2499313.1"/>
    <property type="molecule type" value="Genomic_DNA"/>
</dbReference>
<dbReference type="GO" id="GO:0016705">
    <property type="term" value="F:oxidoreductase activity, acting on paired donors, with incorporation or reduction of molecular oxygen"/>
    <property type="evidence" value="ECO:0007669"/>
    <property type="project" value="InterPro"/>
</dbReference>
<protein>
    <recommendedName>
        <fullName evidence="7">Fe2OG dioxygenase domain-containing protein</fullName>
    </recommendedName>
</protein>
<dbReference type="AlphaFoldDB" id="A0A835YDL1"/>
<dbReference type="InterPro" id="IPR005123">
    <property type="entry name" value="Oxoglu/Fe-dep_dioxygenase_dom"/>
</dbReference>
<evidence type="ECO:0000256" key="4">
    <source>
        <dbReference type="ARBA" id="ARBA00023002"/>
    </source>
</evidence>
<dbReference type="InterPro" id="IPR006620">
    <property type="entry name" value="Pro_4_hyd_alph"/>
</dbReference>
<dbReference type="Pfam" id="PF13640">
    <property type="entry name" value="2OG-FeII_Oxy_3"/>
    <property type="match status" value="1"/>
</dbReference>
<organism evidence="8 9">
    <name type="scientific">Edaphochlamys debaryana</name>
    <dbReference type="NCBI Taxonomy" id="47281"/>
    <lineage>
        <taxon>Eukaryota</taxon>
        <taxon>Viridiplantae</taxon>
        <taxon>Chlorophyta</taxon>
        <taxon>core chlorophytes</taxon>
        <taxon>Chlorophyceae</taxon>
        <taxon>CS clade</taxon>
        <taxon>Chlamydomonadales</taxon>
        <taxon>Chlamydomonadales incertae sedis</taxon>
        <taxon>Edaphochlamys</taxon>
    </lineage>
</organism>
<name>A0A835YDL1_9CHLO</name>
<evidence type="ECO:0000256" key="3">
    <source>
        <dbReference type="ARBA" id="ARBA00022964"/>
    </source>
</evidence>
<feature type="domain" description="Fe2OG dioxygenase" evidence="7">
    <location>
        <begin position="181"/>
        <end position="293"/>
    </location>
</feature>
<dbReference type="PANTHER" id="PTHR33099:SF7">
    <property type="entry name" value="MYND-TYPE DOMAIN-CONTAINING PROTEIN"/>
    <property type="match status" value="1"/>
</dbReference>
<dbReference type="GO" id="GO:0051213">
    <property type="term" value="F:dioxygenase activity"/>
    <property type="evidence" value="ECO:0007669"/>
    <property type="project" value="UniProtKB-KW"/>
</dbReference>
<gene>
    <name evidence="8" type="ORF">HYH03_002891</name>
</gene>
<keyword evidence="2" id="KW-0479">Metal-binding</keyword>
<comment type="cofactor">
    <cofactor evidence="1">
        <name>L-ascorbate</name>
        <dbReference type="ChEBI" id="CHEBI:38290"/>
    </cofactor>
</comment>
<dbReference type="InterPro" id="IPR044862">
    <property type="entry name" value="Pro_4_hyd_alph_FE2OG_OXY"/>
</dbReference>
<evidence type="ECO:0000259" key="7">
    <source>
        <dbReference type="PROSITE" id="PS51471"/>
    </source>
</evidence>
<dbReference type="GO" id="GO:0005506">
    <property type="term" value="F:iron ion binding"/>
    <property type="evidence" value="ECO:0007669"/>
    <property type="project" value="InterPro"/>
</dbReference>
<reference evidence="8" key="1">
    <citation type="journal article" date="2020" name="bioRxiv">
        <title>Comparative genomics of Chlamydomonas.</title>
        <authorList>
            <person name="Craig R.J."/>
            <person name="Hasan A.R."/>
            <person name="Ness R.W."/>
            <person name="Keightley P.D."/>
        </authorList>
    </citation>
    <scope>NUCLEOTIDE SEQUENCE</scope>
    <source>
        <strain evidence="8">CCAP 11/70</strain>
    </source>
</reference>
<dbReference type="SMART" id="SM00702">
    <property type="entry name" value="P4Hc"/>
    <property type="match status" value="1"/>
</dbReference>
<dbReference type="PROSITE" id="PS51471">
    <property type="entry name" value="FE2OG_OXY"/>
    <property type="match status" value="1"/>
</dbReference>
<evidence type="ECO:0000256" key="5">
    <source>
        <dbReference type="ARBA" id="ARBA00023004"/>
    </source>
</evidence>